<dbReference type="KEGG" id="cput:CONPUDRAFT_47723"/>
<keyword evidence="6" id="KW-1185">Reference proteome</keyword>
<dbReference type="OMA" id="PYNANCE"/>
<dbReference type="Proteomes" id="UP000053558">
    <property type="component" value="Unassembled WGS sequence"/>
</dbReference>
<dbReference type="GO" id="GO:0005743">
    <property type="term" value="C:mitochondrial inner membrane"/>
    <property type="evidence" value="ECO:0007669"/>
    <property type="project" value="UniProtKB-SubCell"/>
</dbReference>
<dbReference type="InterPro" id="IPR013892">
    <property type="entry name" value="Cyt_c_biogenesis_Cmc1-like"/>
</dbReference>
<evidence type="ECO:0000256" key="2">
    <source>
        <dbReference type="ARBA" id="ARBA00023157"/>
    </source>
</evidence>
<name>A0A5M3N2L7_CONPW</name>
<proteinExistence type="inferred from homology"/>
<evidence type="ECO:0000256" key="3">
    <source>
        <dbReference type="RuleBase" id="RU364104"/>
    </source>
</evidence>
<evidence type="ECO:0000313" key="5">
    <source>
        <dbReference type="EMBL" id="EIW85264.1"/>
    </source>
</evidence>
<reference evidence="6" key="1">
    <citation type="journal article" date="2012" name="Science">
        <title>The Paleozoic origin of enzymatic lignin decomposition reconstructed from 31 fungal genomes.</title>
        <authorList>
            <person name="Floudas D."/>
            <person name="Binder M."/>
            <person name="Riley R."/>
            <person name="Barry K."/>
            <person name="Blanchette R.A."/>
            <person name="Henrissat B."/>
            <person name="Martinez A.T."/>
            <person name="Otillar R."/>
            <person name="Spatafora J.W."/>
            <person name="Yadav J.S."/>
            <person name="Aerts A."/>
            <person name="Benoit I."/>
            <person name="Boyd A."/>
            <person name="Carlson A."/>
            <person name="Copeland A."/>
            <person name="Coutinho P.M."/>
            <person name="de Vries R.P."/>
            <person name="Ferreira P."/>
            <person name="Findley K."/>
            <person name="Foster B."/>
            <person name="Gaskell J."/>
            <person name="Glotzer D."/>
            <person name="Gorecki P."/>
            <person name="Heitman J."/>
            <person name="Hesse C."/>
            <person name="Hori C."/>
            <person name="Igarashi K."/>
            <person name="Jurgens J.A."/>
            <person name="Kallen N."/>
            <person name="Kersten P."/>
            <person name="Kohler A."/>
            <person name="Kuees U."/>
            <person name="Kumar T.K.A."/>
            <person name="Kuo A."/>
            <person name="LaButti K."/>
            <person name="Larrondo L.F."/>
            <person name="Lindquist E."/>
            <person name="Ling A."/>
            <person name="Lombard V."/>
            <person name="Lucas S."/>
            <person name="Lundell T."/>
            <person name="Martin R."/>
            <person name="McLaughlin D.J."/>
            <person name="Morgenstern I."/>
            <person name="Morin E."/>
            <person name="Murat C."/>
            <person name="Nagy L.G."/>
            <person name="Nolan M."/>
            <person name="Ohm R.A."/>
            <person name="Patyshakuliyeva A."/>
            <person name="Rokas A."/>
            <person name="Ruiz-Duenas F.J."/>
            <person name="Sabat G."/>
            <person name="Salamov A."/>
            <person name="Samejima M."/>
            <person name="Schmutz J."/>
            <person name="Slot J.C."/>
            <person name="St John F."/>
            <person name="Stenlid J."/>
            <person name="Sun H."/>
            <person name="Sun S."/>
            <person name="Syed K."/>
            <person name="Tsang A."/>
            <person name="Wiebenga A."/>
            <person name="Young D."/>
            <person name="Pisabarro A."/>
            <person name="Eastwood D.C."/>
            <person name="Martin F."/>
            <person name="Cullen D."/>
            <person name="Grigoriev I.V."/>
            <person name="Hibbett D.S."/>
        </authorList>
    </citation>
    <scope>NUCLEOTIDE SEQUENCE [LARGE SCALE GENOMIC DNA]</scope>
    <source>
        <strain evidence="6">RWD-64-598 SS2</strain>
    </source>
</reference>
<keyword evidence="3" id="KW-0496">Mitochondrion</keyword>
<keyword evidence="3" id="KW-0999">Mitochondrion inner membrane</keyword>
<evidence type="ECO:0000313" key="6">
    <source>
        <dbReference type="Proteomes" id="UP000053558"/>
    </source>
</evidence>
<comment type="subcellular location">
    <subcellularLocation>
        <location evidence="3">Mitochondrion inner membrane</location>
    </subcellularLocation>
</comment>
<evidence type="ECO:0000256" key="1">
    <source>
        <dbReference type="ARBA" id="ARBA00007347"/>
    </source>
</evidence>
<organism evidence="5 6">
    <name type="scientific">Coniophora puteana (strain RWD-64-598)</name>
    <name type="common">Brown rot fungus</name>
    <dbReference type="NCBI Taxonomy" id="741705"/>
    <lineage>
        <taxon>Eukaryota</taxon>
        <taxon>Fungi</taxon>
        <taxon>Dikarya</taxon>
        <taxon>Basidiomycota</taxon>
        <taxon>Agaricomycotina</taxon>
        <taxon>Agaricomycetes</taxon>
        <taxon>Agaricomycetidae</taxon>
        <taxon>Boletales</taxon>
        <taxon>Coniophorineae</taxon>
        <taxon>Coniophoraceae</taxon>
        <taxon>Coniophora</taxon>
    </lineage>
</organism>
<keyword evidence="3" id="KW-0143">Chaperone</keyword>
<protein>
    <recommendedName>
        <fullName evidence="3">COX assembly mitochondrial protein</fullName>
    </recommendedName>
</protein>
<comment type="similarity">
    <text evidence="1 3">Belongs to the CMC family.</text>
</comment>
<sequence>MHPQLSDKRLGVYSQLCVIDYPLLNFAQACREFIQALDACHASNWARLTGGCNKEKLRLNECLHKESLARSSRNREHAKEQRLKTEQSWKELHEND</sequence>
<evidence type="ECO:0000256" key="4">
    <source>
        <dbReference type="SAM" id="MobiDB-lite"/>
    </source>
</evidence>
<comment type="caution">
    <text evidence="5">The sequence shown here is derived from an EMBL/GenBank/DDBJ whole genome shotgun (WGS) entry which is preliminary data.</text>
</comment>
<dbReference type="Pfam" id="PF08583">
    <property type="entry name" value="Cmc1"/>
    <property type="match status" value="1"/>
</dbReference>
<accession>A0A5M3N2L7</accession>
<dbReference type="EMBL" id="JH711574">
    <property type="protein sequence ID" value="EIW85264.1"/>
    <property type="molecule type" value="Genomic_DNA"/>
</dbReference>
<dbReference type="GeneID" id="19207220"/>
<keyword evidence="3" id="KW-0472">Membrane</keyword>
<keyword evidence="2" id="KW-1015">Disulfide bond</keyword>
<comment type="function">
    <text evidence="3">Required for mitochondrial cytochrome c oxidase (COX) assembly and respiration.</text>
</comment>
<dbReference type="OrthoDB" id="532630at2759"/>
<dbReference type="AlphaFoldDB" id="A0A5M3N2L7"/>
<dbReference type="RefSeq" id="XP_007764028.1">
    <property type="nucleotide sequence ID" value="XM_007765838.1"/>
</dbReference>
<gene>
    <name evidence="5" type="ORF">CONPUDRAFT_47723</name>
</gene>
<feature type="region of interest" description="Disordered" evidence="4">
    <location>
        <begin position="69"/>
        <end position="96"/>
    </location>
</feature>